<dbReference type="Pfam" id="PF13894">
    <property type="entry name" value="zf-C2H2_4"/>
    <property type="match status" value="1"/>
</dbReference>
<keyword evidence="1" id="KW-0479">Metal-binding</keyword>
<keyword evidence="4" id="KW-0862">Zinc</keyword>
<evidence type="ECO:0000256" key="6">
    <source>
        <dbReference type="SAM" id="MobiDB-lite"/>
    </source>
</evidence>
<dbReference type="HOGENOM" id="CLU_031566_0_0_1"/>
<protein>
    <recommendedName>
        <fullName evidence="7">C2H2-type domain-containing protein</fullName>
    </recommendedName>
</protein>
<feature type="compositionally biased region" description="Basic and acidic residues" evidence="6">
    <location>
        <begin position="484"/>
        <end position="493"/>
    </location>
</feature>
<feature type="region of interest" description="Disordered" evidence="6">
    <location>
        <begin position="475"/>
        <end position="502"/>
    </location>
</feature>
<dbReference type="Gene3D" id="3.30.160.60">
    <property type="entry name" value="Classic Zinc Finger"/>
    <property type="match status" value="2"/>
</dbReference>
<dbReference type="STRING" id="1036808.A0A0C3EIZ9"/>
<keyword evidence="2" id="KW-0677">Repeat</keyword>
<reference evidence="9" key="2">
    <citation type="submission" date="2015-01" db="EMBL/GenBank/DDBJ databases">
        <title>Evolutionary Origins and Diversification of the Mycorrhizal Mutualists.</title>
        <authorList>
            <consortium name="DOE Joint Genome Institute"/>
            <consortium name="Mycorrhizal Genomics Consortium"/>
            <person name="Kohler A."/>
            <person name="Kuo A."/>
            <person name="Nagy L.G."/>
            <person name="Floudas D."/>
            <person name="Copeland A."/>
            <person name="Barry K.W."/>
            <person name="Cichocki N."/>
            <person name="Veneault-Fourrey C."/>
            <person name="LaButti K."/>
            <person name="Lindquist E.A."/>
            <person name="Lipzen A."/>
            <person name="Lundell T."/>
            <person name="Morin E."/>
            <person name="Murat C."/>
            <person name="Riley R."/>
            <person name="Ohm R."/>
            <person name="Sun H."/>
            <person name="Tunlid A."/>
            <person name="Henrissat B."/>
            <person name="Grigoriev I.V."/>
            <person name="Hibbett D.S."/>
            <person name="Martin F."/>
        </authorList>
    </citation>
    <scope>NUCLEOTIDE SEQUENCE [LARGE SCALE GENOMIC DNA]</scope>
    <source>
        <strain evidence="9">Foug A</strain>
    </source>
</reference>
<evidence type="ECO:0000313" key="8">
    <source>
        <dbReference type="EMBL" id="KIM67906.1"/>
    </source>
</evidence>
<dbReference type="InterPro" id="IPR036236">
    <property type="entry name" value="Znf_C2H2_sf"/>
</dbReference>
<proteinExistence type="predicted"/>
<dbReference type="GO" id="GO:0000981">
    <property type="term" value="F:DNA-binding transcription factor activity, RNA polymerase II-specific"/>
    <property type="evidence" value="ECO:0007669"/>
    <property type="project" value="TreeGrafter"/>
</dbReference>
<feature type="domain" description="C2H2-type" evidence="7">
    <location>
        <begin position="403"/>
        <end position="432"/>
    </location>
</feature>
<dbReference type="Proteomes" id="UP000053989">
    <property type="component" value="Unassembled WGS sequence"/>
</dbReference>
<dbReference type="EMBL" id="KN822011">
    <property type="protein sequence ID" value="KIM67906.1"/>
    <property type="molecule type" value="Genomic_DNA"/>
</dbReference>
<keyword evidence="9" id="KW-1185">Reference proteome</keyword>
<dbReference type="OrthoDB" id="8117402at2759"/>
<evidence type="ECO:0000256" key="2">
    <source>
        <dbReference type="ARBA" id="ARBA00022737"/>
    </source>
</evidence>
<keyword evidence="3 5" id="KW-0863">Zinc-finger</keyword>
<dbReference type="PROSITE" id="PS50157">
    <property type="entry name" value="ZINC_FINGER_C2H2_2"/>
    <property type="match status" value="3"/>
</dbReference>
<dbReference type="GO" id="GO:0000978">
    <property type="term" value="F:RNA polymerase II cis-regulatory region sequence-specific DNA binding"/>
    <property type="evidence" value="ECO:0007669"/>
    <property type="project" value="TreeGrafter"/>
</dbReference>
<feature type="domain" description="C2H2-type" evidence="7">
    <location>
        <begin position="433"/>
        <end position="460"/>
    </location>
</feature>
<dbReference type="FunFam" id="3.30.160.60:FF:000502">
    <property type="entry name" value="Zinc finger protein 710"/>
    <property type="match status" value="1"/>
</dbReference>
<dbReference type="SMART" id="SM00355">
    <property type="entry name" value="ZnF_C2H2"/>
    <property type="match status" value="3"/>
</dbReference>
<organism evidence="8 9">
    <name type="scientific">Scleroderma citrinum Foug A</name>
    <dbReference type="NCBI Taxonomy" id="1036808"/>
    <lineage>
        <taxon>Eukaryota</taxon>
        <taxon>Fungi</taxon>
        <taxon>Dikarya</taxon>
        <taxon>Basidiomycota</taxon>
        <taxon>Agaricomycotina</taxon>
        <taxon>Agaricomycetes</taxon>
        <taxon>Agaricomycetidae</taxon>
        <taxon>Boletales</taxon>
        <taxon>Sclerodermatineae</taxon>
        <taxon>Sclerodermataceae</taxon>
        <taxon>Scleroderma</taxon>
    </lineage>
</organism>
<reference evidence="8 9" key="1">
    <citation type="submission" date="2014-04" db="EMBL/GenBank/DDBJ databases">
        <authorList>
            <consortium name="DOE Joint Genome Institute"/>
            <person name="Kuo A."/>
            <person name="Kohler A."/>
            <person name="Nagy L.G."/>
            <person name="Floudas D."/>
            <person name="Copeland A."/>
            <person name="Barry K.W."/>
            <person name="Cichocki N."/>
            <person name="Veneault-Fourrey C."/>
            <person name="LaButti K."/>
            <person name="Lindquist E.A."/>
            <person name="Lipzen A."/>
            <person name="Lundell T."/>
            <person name="Morin E."/>
            <person name="Murat C."/>
            <person name="Sun H."/>
            <person name="Tunlid A."/>
            <person name="Henrissat B."/>
            <person name="Grigoriev I.V."/>
            <person name="Hibbett D.S."/>
            <person name="Martin F."/>
            <person name="Nordberg H.P."/>
            <person name="Cantor M.N."/>
            <person name="Hua S.X."/>
        </authorList>
    </citation>
    <scope>NUCLEOTIDE SEQUENCE [LARGE SCALE GENOMIC DNA]</scope>
    <source>
        <strain evidence="8 9">Foug A</strain>
    </source>
</reference>
<dbReference type="GO" id="GO:0005694">
    <property type="term" value="C:chromosome"/>
    <property type="evidence" value="ECO:0007669"/>
    <property type="project" value="UniProtKB-ARBA"/>
</dbReference>
<name>A0A0C3EIZ9_9AGAM</name>
<evidence type="ECO:0000256" key="5">
    <source>
        <dbReference type="PROSITE-ProRule" id="PRU00042"/>
    </source>
</evidence>
<sequence length="502" mass="56259">MDHYLEPNRRWISNNTTSNVNHQHTHVTLASQYFYPATPTYLLPSETSVNTDHGSNSRLSNDLSSNAWMGVRSAFPLTGLGINYQTDIPAAEWNFGGQTCTRQVSGSPMRIDGQGDSFSSPSSIPSINMSDPSISHSPADFSTTLDLAFPLLPSSSSMIIDYTVPLLPVSASPRCSRPHHYGPALSAADNHPTNPIGLIADVNMYDVWLSRASPAPAVNPLDTVGVSSCVVQPRFWVTPELAVPSQIPFKMEPDEDYDTGMLSCEELPSAMDINDLIVWPLSPVEETRPIGFMSPALGKWKIVAAPKQSSLLSPCPKSCYSSDNDLCTPPTPSVRGSEEPTSSPSATMQPSPILNAHLGVELDILMEKAEHFRLRYPDRVIDRSWLLRFAGRLSQRGELMDQFRCYVVGCNQRNKRRDHILVHVGAHVDERPFSCSVCSRRFLRRNELKRHEAAHTGYRPYRCDVCRKSFTRRDMMKRHRKRVHADSDNEQVSKRKQRRKRI</sequence>
<dbReference type="AlphaFoldDB" id="A0A0C3EIZ9"/>
<evidence type="ECO:0000313" key="9">
    <source>
        <dbReference type="Proteomes" id="UP000053989"/>
    </source>
</evidence>
<feature type="region of interest" description="Disordered" evidence="6">
    <location>
        <begin position="326"/>
        <end position="350"/>
    </location>
</feature>
<gene>
    <name evidence="8" type="ORF">SCLCIDRAFT_1210046</name>
</gene>
<feature type="compositionally biased region" description="Polar residues" evidence="6">
    <location>
        <begin position="339"/>
        <end position="350"/>
    </location>
</feature>
<dbReference type="FunFam" id="3.30.160.60:FF:001732">
    <property type="entry name" value="Zgc:162936"/>
    <property type="match status" value="1"/>
</dbReference>
<dbReference type="InterPro" id="IPR013087">
    <property type="entry name" value="Znf_C2H2_type"/>
</dbReference>
<dbReference type="PANTHER" id="PTHR23235:SF120">
    <property type="entry name" value="KRUPPEL-LIKE FACTOR 15"/>
    <property type="match status" value="1"/>
</dbReference>
<dbReference type="InParanoid" id="A0A0C3EIZ9"/>
<feature type="domain" description="C2H2-type" evidence="7">
    <location>
        <begin position="461"/>
        <end position="489"/>
    </location>
</feature>
<evidence type="ECO:0000256" key="4">
    <source>
        <dbReference type="ARBA" id="ARBA00022833"/>
    </source>
</evidence>
<evidence type="ECO:0000259" key="7">
    <source>
        <dbReference type="PROSITE" id="PS50157"/>
    </source>
</evidence>
<evidence type="ECO:0000256" key="3">
    <source>
        <dbReference type="ARBA" id="ARBA00022771"/>
    </source>
</evidence>
<dbReference type="SUPFAM" id="SSF57667">
    <property type="entry name" value="beta-beta-alpha zinc fingers"/>
    <property type="match status" value="1"/>
</dbReference>
<dbReference type="PANTHER" id="PTHR23235">
    <property type="entry name" value="KRUEPPEL-LIKE TRANSCRIPTION FACTOR"/>
    <property type="match status" value="1"/>
</dbReference>
<accession>A0A0C3EIZ9</accession>
<dbReference type="GO" id="GO:0008270">
    <property type="term" value="F:zinc ion binding"/>
    <property type="evidence" value="ECO:0007669"/>
    <property type="project" value="UniProtKB-KW"/>
</dbReference>
<evidence type="ECO:0000256" key="1">
    <source>
        <dbReference type="ARBA" id="ARBA00022723"/>
    </source>
</evidence>
<dbReference type="PROSITE" id="PS00028">
    <property type="entry name" value="ZINC_FINGER_C2H2_1"/>
    <property type="match status" value="2"/>
</dbReference>
<dbReference type="GO" id="GO:0045893">
    <property type="term" value="P:positive regulation of DNA-templated transcription"/>
    <property type="evidence" value="ECO:0007669"/>
    <property type="project" value="UniProtKB-ARBA"/>
</dbReference>